<proteinExistence type="predicted"/>
<gene>
    <name evidence="1" type="ORF">SAMN06264941_1355</name>
</gene>
<accession>A0A1X7NMK2</accession>
<protein>
    <submittedName>
        <fullName evidence="1">Uncharacterized protein</fullName>
    </submittedName>
</protein>
<reference evidence="2" key="1">
    <citation type="submission" date="2017-04" db="EMBL/GenBank/DDBJ databases">
        <authorList>
            <person name="Varghese N."/>
            <person name="Submissions S."/>
        </authorList>
    </citation>
    <scope>NUCLEOTIDE SEQUENCE [LARGE SCALE GENOMIC DNA]</scope>
    <source>
        <strain evidence="2">FDF-1</strain>
    </source>
</reference>
<sequence>MYKVAGMHPVAIILIFQGTVTSPPPRNPESDVCSR</sequence>
<evidence type="ECO:0000313" key="1">
    <source>
        <dbReference type="EMBL" id="SMH39185.1"/>
    </source>
</evidence>
<evidence type="ECO:0000313" key="2">
    <source>
        <dbReference type="Proteomes" id="UP000193969"/>
    </source>
</evidence>
<name>A0A1X7NMK2_9EURY</name>
<keyword evidence="2" id="KW-1185">Reference proteome</keyword>
<organism evidence="1 2">
    <name type="scientific">Methanohalophilus portucalensis FDF-1</name>
    <dbReference type="NCBI Taxonomy" id="523843"/>
    <lineage>
        <taxon>Archaea</taxon>
        <taxon>Methanobacteriati</taxon>
        <taxon>Methanobacteriota</taxon>
        <taxon>Stenosarchaea group</taxon>
        <taxon>Methanomicrobia</taxon>
        <taxon>Methanosarcinales</taxon>
        <taxon>Methanosarcinaceae</taxon>
        <taxon>Methanohalophilus</taxon>
    </lineage>
</organism>
<dbReference type="Proteomes" id="UP000193969">
    <property type="component" value="Unassembled WGS sequence"/>
</dbReference>
<dbReference type="AlphaFoldDB" id="A0A1X7NMK2"/>
<dbReference type="EMBL" id="FXBN01000002">
    <property type="protein sequence ID" value="SMH39185.1"/>
    <property type="molecule type" value="Genomic_DNA"/>
</dbReference>